<proteinExistence type="inferred from homology"/>
<dbReference type="InterPro" id="IPR012435">
    <property type="entry name" value="TMEM144"/>
</dbReference>
<keyword evidence="7" id="KW-1185">Reference proteome</keyword>
<comment type="similarity">
    <text evidence="2">Belongs to the TMEM144 family.</text>
</comment>
<evidence type="ECO:0000256" key="5">
    <source>
        <dbReference type="ARBA" id="ARBA00023136"/>
    </source>
</evidence>
<reference evidence="8" key="2">
    <citation type="submission" date="2025-08" db="UniProtKB">
        <authorList>
            <consortium name="RefSeq"/>
        </authorList>
    </citation>
    <scope>IDENTIFICATION</scope>
    <source>
        <strain evidence="8">S238N-H82</strain>
        <tissue evidence="8">Testes</tissue>
    </source>
</reference>
<evidence type="ECO:0000256" key="2">
    <source>
        <dbReference type="ARBA" id="ARBA00005731"/>
    </source>
</evidence>
<evidence type="ECO:0000256" key="6">
    <source>
        <dbReference type="SAM" id="Phobius"/>
    </source>
</evidence>
<accession>A0A9J7LDM0</accession>
<protein>
    <submittedName>
        <fullName evidence="8">Transmembrane protein 144-like isoform X1</fullName>
    </submittedName>
</protein>
<keyword evidence="3 6" id="KW-0812">Transmembrane</keyword>
<dbReference type="Pfam" id="PF07857">
    <property type="entry name" value="TMEM144"/>
    <property type="match status" value="1"/>
</dbReference>
<keyword evidence="4 6" id="KW-1133">Transmembrane helix</keyword>
<feature type="transmembrane region" description="Helical" evidence="6">
    <location>
        <begin position="412"/>
        <end position="431"/>
    </location>
</feature>
<feature type="transmembrane region" description="Helical" evidence="6">
    <location>
        <begin position="94"/>
        <end position="112"/>
    </location>
</feature>
<gene>
    <name evidence="8" type="primary">LOC118418882</name>
</gene>
<dbReference type="RefSeq" id="XP_035680891.1">
    <property type="nucleotide sequence ID" value="XM_035824998.1"/>
</dbReference>
<organism evidence="7 8">
    <name type="scientific">Branchiostoma floridae</name>
    <name type="common">Florida lancelet</name>
    <name type="synonym">Amphioxus</name>
    <dbReference type="NCBI Taxonomy" id="7739"/>
    <lineage>
        <taxon>Eukaryota</taxon>
        <taxon>Metazoa</taxon>
        <taxon>Chordata</taxon>
        <taxon>Cephalochordata</taxon>
        <taxon>Leptocardii</taxon>
        <taxon>Amphioxiformes</taxon>
        <taxon>Branchiostomatidae</taxon>
        <taxon>Branchiostoma</taxon>
    </lineage>
</organism>
<dbReference type="AlphaFoldDB" id="A0A9J7LDM0"/>
<dbReference type="PANTHER" id="PTHR16119">
    <property type="entry name" value="TRANSMEMBRANE PROTEIN 144"/>
    <property type="match status" value="1"/>
</dbReference>
<feature type="transmembrane region" description="Helical" evidence="6">
    <location>
        <begin position="320"/>
        <end position="342"/>
    </location>
</feature>
<feature type="transmembrane region" description="Helical" evidence="6">
    <location>
        <begin position="32"/>
        <end position="49"/>
    </location>
</feature>
<name>A0A9J7LDM0_BRAFL</name>
<feature type="transmembrane region" description="Helical" evidence="6">
    <location>
        <begin position="283"/>
        <end position="305"/>
    </location>
</feature>
<dbReference type="GO" id="GO:0016020">
    <property type="term" value="C:membrane"/>
    <property type="evidence" value="ECO:0007669"/>
    <property type="project" value="UniProtKB-SubCell"/>
</dbReference>
<feature type="transmembrane region" description="Helical" evidence="6">
    <location>
        <begin position="180"/>
        <end position="200"/>
    </location>
</feature>
<evidence type="ECO:0000256" key="4">
    <source>
        <dbReference type="ARBA" id="ARBA00022989"/>
    </source>
</evidence>
<evidence type="ECO:0000313" key="8">
    <source>
        <dbReference type="RefSeq" id="XP_035680891.1"/>
    </source>
</evidence>
<dbReference type="InterPro" id="IPR010651">
    <property type="entry name" value="Sugar_transport"/>
</dbReference>
<dbReference type="PANTHER" id="PTHR16119:SF17">
    <property type="entry name" value="TRANSMEMBRANE PROTEIN 144"/>
    <property type="match status" value="1"/>
</dbReference>
<comment type="subcellular location">
    <subcellularLocation>
        <location evidence="1">Membrane</location>
        <topology evidence="1">Multi-pass membrane protein</topology>
    </subcellularLocation>
</comment>
<feature type="transmembrane region" description="Helical" evidence="6">
    <location>
        <begin position="354"/>
        <end position="374"/>
    </location>
</feature>
<sequence length="433" mass="47722">MYTKRGQRERCSLVGTNCRPRLKMAGQKWHRVLVRTLYIGLVLYTFVAACDSGHVRHKEDTLTTPYHNVTTRSPTTTVIPASLTPSNTTTDETYLGFIAAGVSVAFFGTNLVPIKKVDTGDGMFFQWMFCSAIWCVGLVVNVIQGYPTFYPICMLGGFLWCTGNVTVVPILKCIGMGMGMLIWGSFNLMMGWFSGRFGWFGLKPQDKFTRPVLDYAGFGLAVLSVTMFLFVKSEGKTTPSAEEQRLLVSNRTLNSRYGTSAAAAVEESDESWVDKLSSNQKRLVGVVLSALAGCAYGTSFAPVIYPQQHYQGASQDGLDYVFAHFSGVYATSTLYFILYAIYMKNRPKVFPRAILPILLGGFMWGIAESGWFVANQKLQESVSFPIISTGPGIVAALWSVFYFKEIKGARNLLILTLAFAVTVAGALLTAFSY</sequence>
<feature type="transmembrane region" description="Helical" evidence="6">
    <location>
        <begin position="149"/>
        <end position="168"/>
    </location>
</feature>
<dbReference type="GO" id="GO:0015144">
    <property type="term" value="F:carbohydrate transmembrane transporter activity"/>
    <property type="evidence" value="ECO:0007669"/>
    <property type="project" value="InterPro"/>
</dbReference>
<evidence type="ECO:0000256" key="1">
    <source>
        <dbReference type="ARBA" id="ARBA00004141"/>
    </source>
</evidence>
<dbReference type="KEGG" id="bfo:118418882"/>
<feature type="transmembrane region" description="Helical" evidence="6">
    <location>
        <begin position="386"/>
        <end position="403"/>
    </location>
</feature>
<evidence type="ECO:0000313" key="7">
    <source>
        <dbReference type="Proteomes" id="UP000001554"/>
    </source>
</evidence>
<dbReference type="Proteomes" id="UP000001554">
    <property type="component" value="Chromosome 7"/>
</dbReference>
<evidence type="ECO:0000256" key="3">
    <source>
        <dbReference type="ARBA" id="ARBA00022692"/>
    </source>
</evidence>
<dbReference type="GeneID" id="118418882"/>
<feature type="transmembrane region" description="Helical" evidence="6">
    <location>
        <begin position="212"/>
        <end position="231"/>
    </location>
</feature>
<keyword evidence="5 6" id="KW-0472">Membrane</keyword>
<reference evidence="7" key="1">
    <citation type="journal article" date="2020" name="Nat. Ecol. Evol.">
        <title>Deeply conserved synteny resolves early events in vertebrate evolution.</title>
        <authorList>
            <person name="Simakov O."/>
            <person name="Marletaz F."/>
            <person name="Yue J.X."/>
            <person name="O'Connell B."/>
            <person name="Jenkins J."/>
            <person name="Brandt A."/>
            <person name="Calef R."/>
            <person name="Tung C.H."/>
            <person name="Huang T.K."/>
            <person name="Schmutz J."/>
            <person name="Satoh N."/>
            <person name="Yu J.K."/>
            <person name="Putnam N.H."/>
            <person name="Green R.E."/>
            <person name="Rokhsar D.S."/>
        </authorList>
    </citation>
    <scope>NUCLEOTIDE SEQUENCE [LARGE SCALE GENOMIC DNA]</scope>
    <source>
        <strain evidence="7">S238N-H82</strain>
    </source>
</reference>
<dbReference type="OrthoDB" id="426527at2759"/>
<dbReference type="OMA" id="FCHFSGI"/>
<feature type="transmembrane region" description="Helical" evidence="6">
    <location>
        <begin position="124"/>
        <end position="143"/>
    </location>
</feature>